<evidence type="ECO:0000313" key="2">
    <source>
        <dbReference type="EMBL" id="GIX71628.1"/>
    </source>
</evidence>
<name>A0AAV4MIA2_CAEEX</name>
<dbReference type="Proteomes" id="UP001054945">
    <property type="component" value="Unassembled WGS sequence"/>
</dbReference>
<feature type="compositionally biased region" description="Polar residues" evidence="1">
    <location>
        <begin position="1"/>
        <end position="11"/>
    </location>
</feature>
<dbReference type="EMBL" id="BPLR01002240">
    <property type="protein sequence ID" value="GIX71628.1"/>
    <property type="molecule type" value="Genomic_DNA"/>
</dbReference>
<feature type="region of interest" description="Disordered" evidence="1">
    <location>
        <begin position="1"/>
        <end position="54"/>
    </location>
</feature>
<keyword evidence="3" id="KW-1185">Reference proteome</keyword>
<gene>
    <name evidence="2" type="ORF">CEXT_408611</name>
</gene>
<protein>
    <submittedName>
        <fullName evidence="2">Uncharacterized protein</fullName>
    </submittedName>
</protein>
<dbReference type="AlphaFoldDB" id="A0AAV4MIA2"/>
<reference evidence="2 3" key="1">
    <citation type="submission" date="2021-06" db="EMBL/GenBank/DDBJ databases">
        <title>Caerostris extrusa draft genome.</title>
        <authorList>
            <person name="Kono N."/>
            <person name="Arakawa K."/>
        </authorList>
    </citation>
    <scope>NUCLEOTIDE SEQUENCE [LARGE SCALE GENOMIC DNA]</scope>
</reference>
<proteinExistence type="predicted"/>
<sequence length="84" mass="9001">MSEGALTQPSHWAQVGTPLIDSGRPPNENLLSPDFVDKGSRAPPTPSPSHQGLHRIIRLGSPGRKLNLGYWKNNCAPQSCSMAA</sequence>
<evidence type="ECO:0000256" key="1">
    <source>
        <dbReference type="SAM" id="MobiDB-lite"/>
    </source>
</evidence>
<comment type="caution">
    <text evidence="2">The sequence shown here is derived from an EMBL/GenBank/DDBJ whole genome shotgun (WGS) entry which is preliminary data.</text>
</comment>
<accession>A0AAV4MIA2</accession>
<organism evidence="2 3">
    <name type="scientific">Caerostris extrusa</name>
    <name type="common">Bark spider</name>
    <name type="synonym">Caerostris bankana</name>
    <dbReference type="NCBI Taxonomy" id="172846"/>
    <lineage>
        <taxon>Eukaryota</taxon>
        <taxon>Metazoa</taxon>
        <taxon>Ecdysozoa</taxon>
        <taxon>Arthropoda</taxon>
        <taxon>Chelicerata</taxon>
        <taxon>Arachnida</taxon>
        <taxon>Araneae</taxon>
        <taxon>Araneomorphae</taxon>
        <taxon>Entelegynae</taxon>
        <taxon>Araneoidea</taxon>
        <taxon>Araneidae</taxon>
        <taxon>Caerostris</taxon>
    </lineage>
</organism>
<evidence type="ECO:0000313" key="3">
    <source>
        <dbReference type="Proteomes" id="UP001054945"/>
    </source>
</evidence>